<gene>
    <name evidence="1" type="ORF">L9F63_004831</name>
</gene>
<reference evidence="1" key="1">
    <citation type="journal article" date="2023" name="IScience">
        <title>Live-bearing cockroach genome reveals convergent evolutionary mechanisms linked to viviparity in insects and beyond.</title>
        <authorList>
            <person name="Fouks B."/>
            <person name="Harrison M.C."/>
            <person name="Mikhailova A.A."/>
            <person name="Marchal E."/>
            <person name="English S."/>
            <person name="Carruthers M."/>
            <person name="Jennings E.C."/>
            <person name="Chiamaka E.L."/>
            <person name="Frigard R.A."/>
            <person name="Pippel M."/>
            <person name="Attardo G.M."/>
            <person name="Benoit J.B."/>
            <person name="Bornberg-Bauer E."/>
            <person name="Tobe S.S."/>
        </authorList>
    </citation>
    <scope>NUCLEOTIDE SEQUENCE</scope>
    <source>
        <tissue evidence="1">Testes</tissue>
    </source>
</reference>
<dbReference type="Proteomes" id="UP001233999">
    <property type="component" value="Unassembled WGS sequence"/>
</dbReference>
<dbReference type="GO" id="GO:0005654">
    <property type="term" value="C:nucleoplasm"/>
    <property type="evidence" value="ECO:0007669"/>
    <property type="project" value="TreeGrafter"/>
</dbReference>
<name>A0AAD7ZG34_DIPPU</name>
<dbReference type="AlphaFoldDB" id="A0AAD7ZG34"/>
<accession>A0AAD7ZG34</accession>
<sequence>MEKKTIPAVKQMIHRLYNLNIALHHNKRSWLAYQLCDREGTGYMNSTALQESIESKFVHLRRIMEVAVTSYEGVYWISLHERKRGRGSGFKPPVYIGYIPGQPYIFTSLNGKNEEIIRVIYRSLGYKGIKNRNLCGKNVMHLYRLLKTSESRASSHEEVLEMKEFKPEYATQTEKGIDFTQKKVKDEYVKNCCVSDGVLQELKVSNSQCAWDVQDVVDMEGCTFEKTELIFRSPDIMKLMTELSEMGVITAPLPNYVTDIKERAKNMTTLHKNK</sequence>
<protein>
    <submittedName>
        <fullName evidence="1">Uncharacterized protein</fullName>
    </submittedName>
</protein>
<comment type="caution">
    <text evidence="1">The sequence shown here is derived from an EMBL/GenBank/DDBJ whole genome shotgun (WGS) entry which is preliminary data.</text>
</comment>
<dbReference type="PANTHER" id="PTHR46790">
    <property type="entry name" value="CENTROMERE PROTEIN N"/>
    <property type="match status" value="1"/>
</dbReference>
<dbReference type="InterPro" id="IPR052011">
    <property type="entry name" value="CENP-NAC/CAD_complex"/>
</dbReference>
<reference evidence="1" key="2">
    <citation type="submission" date="2023-05" db="EMBL/GenBank/DDBJ databases">
        <authorList>
            <person name="Fouks B."/>
        </authorList>
    </citation>
    <scope>NUCLEOTIDE SEQUENCE</scope>
    <source>
        <strain evidence="1">Stay&amp;Tobe</strain>
        <tissue evidence="1">Testes</tissue>
    </source>
</reference>
<proteinExistence type="predicted"/>
<evidence type="ECO:0000313" key="1">
    <source>
        <dbReference type="EMBL" id="KAJ9579512.1"/>
    </source>
</evidence>
<organism evidence="1 2">
    <name type="scientific">Diploptera punctata</name>
    <name type="common">Pacific beetle cockroach</name>
    <dbReference type="NCBI Taxonomy" id="6984"/>
    <lineage>
        <taxon>Eukaryota</taxon>
        <taxon>Metazoa</taxon>
        <taxon>Ecdysozoa</taxon>
        <taxon>Arthropoda</taxon>
        <taxon>Hexapoda</taxon>
        <taxon>Insecta</taxon>
        <taxon>Pterygota</taxon>
        <taxon>Neoptera</taxon>
        <taxon>Polyneoptera</taxon>
        <taxon>Dictyoptera</taxon>
        <taxon>Blattodea</taxon>
        <taxon>Blaberoidea</taxon>
        <taxon>Blaberidae</taxon>
        <taxon>Diplopterinae</taxon>
        <taxon>Diploptera</taxon>
    </lineage>
</organism>
<dbReference type="PANTHER" id="PTHR46790:SF1">
    <property type="entry name" value="CENTROMERE PROTEIN N"/>
    <property type="match status" value="1"/>
</dbReference>
<dbReference type="EMBL" id="JASPKZ010008388">
    <property type="protein sequence ID" value="KAJ9579512.1"/>
    <property type="molecule type" value="Genomic_DNA"/>
</dbReference>
<evidence type="ECO:0000313" key="2">
    <source>
        <dbReference type="Proteomes" id="UP001233999"/>
    </source>
</evidence>
<keyword evidence="2" id="KW-1185">Reference proteome</keyword>